<dbReference type="KEGG" id="bter:125385006"/>
<dbReference type="KEGG" id="bter:125384919"/>
<sequence>MRSPNVNVKANYGELQPVIEESTSGEEEQEGRRNESPPRGMDNVRRMSDRGGEGSGHSVVTREAVLPTLFSRRESVACFPFGAVTRILPKHGNPVSRMPVPPIGRRSTRNLRLDIMDNIADL</sequence>
<dbReference type="KEGG" id="bter:125385000"/>
<dbReference type="RefSeq" id="XP_048261362.1">
    <property type="nucleotide sequence ID" value="XM_048405405.1"/>
</dbReference>
<dbReference type="AlphaFoldDB" id="A0A9C6W2C9"/>
<gene>
    <name evidence="3" type="primary">LOC125384919</name>
    <name evidence="4 5" type="synonym">LOC125385000</name>
    <name evidence="6 7" type="synonym">LOC125385006</name>
</gene>
<dbReference type="RefSeq" id="XP_048261352.1">
    <property type="nucleotide sequence ID" value="XM_048405395.1"/>
</dbReference>
<dbReference type="Proteomes" id="UP000835206">
    <property type="component" value="Chromosome 4"/>
</dbReference>
<dbReference type="RefSeq" id="XP_048261048.1">
    <property type="nucleotide sequence ID" value="XM_048405091.1"/>
</dbReference>
<evidence type="ECO:0000313" key="4">
    <source>
        <dbReference type="RefSeq" id="XP_048261352.1"/>
    </source>
</evidence>
<evidence type="ECO:0000313" key="7">
    <source>
        <dbReference type="RefSeq" id="XP_048261362.1"/>
    </source>
</evidence>
<evidence type="ECO:0000313" key="6">
    <source>
        <dbReference type="RefSeq" id="XP_048261361.1"/>
    </source>
</evidence>
<evidence type="ECO:0000313" key="5">
    <source>
        <dbReference type="RefSeq" id="XP_048261353.1"/>
    </source>
</evidence>
<accession>A0A9C6W2C9</accession>
<name>A0A9C6W2C9_BOMTE</name>
<evidence type="ECO:0000256" key="1">
    <source>
        <dbReference type="SAM" id="MobiDB-lite"/>
    </source>
</evidence>
<dbReference type="RefSeq" id="XP_048261353.1">
    <property type="nucleotide sequence ID" value="XM_048405396.1"/>
</dbReference>
<feature type="compositionally biased region" description="Basic and acidic residues" evidence="1">
    <location>
        <begin position="30"/>
        <end position="52"/>
    </location>
</feature>
<feature type="region of interest" description="Disordered" evidence="1">
    <location>
        <begin position="1"/>
        <end position="60"/>
    </location>
</feature>
<dbReference type="OrthoDB" id="7424185at2759"/>
<organism evidence="2 3">
    <name type="scientific">Bombus terrestris</name>
    <name type="common">Buff-tailed bumblebee</name>
    <name type="synonym">Apis terrestris</name>
    <dbReference type="NCBI Taxonomy" id="30195"/>
    <lineage>
        <taxon>Eukaryota</taxon>
        <taxon>Metazoa</taxon>
        <taxon>Ecdysozoa</taxon>
        <taxon>Arthropoda</taxon>
        <taxon>Hexapoda</taxon>
        <taxon>Insecta</taxon>
        <taxon>Pterygota</taxon>
        <taxon>Neoptera</taxon>
        <taxon>Endopterygota</taxon>
        <taxon>Hymenoptera</taxon>
        <taxon>Apocrita</taxon>
        <taxon>Aculeata</taxon>
        <taxon>Apoidea</taxon>
        <taxon>Anthophila</taxon>
        <taxon>Apidae</taxon>
        <taxon>Bombus</taxon>
        <taxon>Bombus</taxon>
    </lineage>
</organism>
<dbReference type="RefSeq" id="XP_048261361.1">
    <property type="nucleotide sequence ID" value="XM_048405404.1"/>
</dbReference>
<protein>
    <submittedName>
        <fullName evidence="3">Uncharacterized protein LOC125384919</fullName>
    </submittedName>
    <submittedName>
        <fullName evidence="4 5">Uncharacterized protein LOC125385000</fullName>
    </submittedName>
    <submittedName>
        <fullName evidence="6 7">Uncharacterized protein LOC125385006</fullName>
    </submittedName>
</protein>
<evidence type="ECO:0000313" key="2">
    <source>
        <dbReference type="Proteomes" id="UP000835206"/>
    </source>
</evidence>
<evidence type="ECO:0000313" key="3">
    <source>
        <dbReference type="RefSeq" id="XP_048261048.1"/>
    </source>
</evidence>
<reference evidence="3 4" key="1">
    <citation type="submission" date="2025-04" db="UniProtKB">
        <authorList>
            <consortium name="RefSeq"/>
        </authorList>
    </citation>
    <scope>IDENTIFICATION</scope>
</reference>
<dbReference type="GeneID" id="125384919"/>
<proteinExistence type="predicted"/>
<keyword evidence="2" id="KW-1185">Reference proteome</keyword>